<sequence length="502" mass="55888">MSLRIADIIDIPELRTRLLSGSEGAGRLVRWAHVCELPDPTEWLGEGDLLMTTGIGIPADPAAQGRYVESLAQAGLSGMMIGEDMQAPADLQALRDRAEELGFPVLMTHYGVPFASVTRAVIDARRAEEFERGKAIARIYASARIAIEGIDLEALLHRLEEDVQARLMLWDPQTRQPWLPKGRELPEKLREALRQQTLDPPHSQPMVRRYPLEEGEVLGIGIPSRRKCVLLVRRSGRDVLDYSLLNHLSAVLGIALERLHVENERAVRLGSELLEDLLNNRLTRQQAGKRLAPFGIALDTAHLAVARRGGLSLPDWAALFERSDVPVLLCPQSDELWLLLPEDSAPAVQAVLEAGMGLSDQIGYFERLAEAFSEARLAAAHAGPDRPVVFYAQIADKLPWLPQTLDEARETFRRVLGSVAEHDEESRASLLYTLKIFLEQNRSWQATAEKLHIHKTSLTYRIRRIEALTGRSLGNTGDVVALWLALQAAEILGLPQIMGRKR</sequence>
<reference evidence="3 4" key="1">
    <citation type="submission" date="2020-07" db="EMBL/GenBank/DDBJ databases">
        <title>The complete genome of Paracoccus pantotrophus ACCC 10489.</title>
        <authorList>
            <person name="Si Y."/>
        </authorList>
    </citation>
    <scope>NUCLEOTIDE SEQUENCE [LARGE SCALE GENOMIC DNA]</scope>
    <source>
        <strain evidence="3 4">ACCC10489</strain>
        <plasmid evidence="3 4">unnamed1</plasmid>
    </source>
</reference>
<feature type="domain" description="Purine catabolism PurC-like" evidence="1">
    <location>
        <begin position="7"/>
        <end position="123"/>
    </location>
</feature>
<name>A0A7H9C005_PARPN</name>
<feature type="domain" description="PucR C-terminal helix-turn-helix" evidence="2">
    <location>
        <begin position="430"/>
        <end position="488"/>
    </location>
</feature>
<dbReference type="InterPro" id="IPR042070">
    <property type="entry name" value="PucR_C-HTH_sf"/>
</dbReference>
<dbReference type="AlphaFoldDB" id="A0A7H9C005"/>
<dbReference type="EMBL" id="CP058691">
    <property type="protein sequence ID" value="QLH16944.1"/>
    <property type="molecule type" value="Genomic_DNA"/>
</dbReference>
<dbReference type="PANTHER" id="PTHR33744:SF1">
    <property type="entry name" value="DNA-BINDING TRANSCRIPTIONAL ACTIVATOR ADER"/>
    <property type="match status" value="1"/>
</dbReference>
<accession>A0A7H9C005</accession>
<gene>
    <name evidence="3" type="ORF">HYQ43_22345</name>
</gene>
<dbReference type="InterPro" id="IPR025736">
    <property type="entry name" value="PucR_C-HTH_dom"/>
</dbReference>
<evidence type="ECO:0000259" key="2">
    <source>
        <dbReference type="Pfam" id="PF13556"/>
    </source>
</evidence>
<dbReference type="RefSeq" id="WP_024844619.1">
    <property type="nucleotide sequence ID" value="NZ_CP058691.1"/>
</dbReference>
<proteinExistence type="predicted"/>
<evidence type="ECO:0000313" key="4">
    <source>
        <dbReference type="Proteomes" id="UP000509322"/>
    </source>
</evidence>
<dbReference type="PANTHER" id="PTHR33744">
    <property type="entry name" value="CARBOHYDRATE DIACID REGULATOR"/>
    <property type="match status" value="1"/>
</dbReference>
<geneLocation type="plasmid" evidence="3 4">
    <name>unnamed1</name>
</geneLocation>
<evidence type="ECO:0000313" key="3">
    <source>
        <dbReference type="EMBL" id="QLH16944.1"/>
    </source>
</evidence>
<keyword evidence="3" id="KW-0614">Plasmid</keyword>
<evidence type="ECO:0000259" key="1">
    <source>
        <dbReference type="Pfam" id="PF07905"/>
    </source>
</evidence>
<dbReference type="Pfam" id="PF13556">
    <property type="entry name" value="HTH_30"/>
    <property type="match status" value="1"/>
</dbReference>
<dbReference type="Proteomes" id="UP000509322">
    <property type="component" value="Plasmid unnamed1"/>
</dbReference>
<dbReference type="InterPro" id="IPR012914">
    <property type="entry name" value="PucR_dom"/>
</dbReference>
<dbReference type="InterPro" id="IPR051448">
    <property type="entry name" value="CdaR-like_regulators"/>
</dbReference>
<dbReference type="Gene3D" id="1.10.10.2840">
    <property type="entry name" value="PucR C-terminal helix-turn-helix domain"/>
    <property type="match status" value="1"/>
</dbReference>
<organism evidence="3 4">
    <name type="scientific">Paracoccus pantotrophus</name>
    <name type="common">Thiosphaera pantotropha</name>
    <dbReference type="NCBI Taxonomy" id="82367"/>
    <lineage>
        <taxon>Bacteria</taxon>
        <taxon>Pseudomonadati</taxon>
        <taxon>Pseudomonadota</taxon>
        <taxon>Alphaproteobacteria</taxon>
        <taxon>Rhodobacterales</taxon>
        <taxon>Paracoccaceae</taxon>
        <taxon>Paracoccus</taxon>
    </lineage>
</organism>
<dbReference type="Pfam" id="PF07905">
    <property type="entry name" value="PucR"/>
    <property type="match status" value="1"/>
</dbReference>
<protein>
    <submittedName>
        <fullName evidence="3">PucR family transcriptional regulator ligand-binding domain-containing protein</fullName>
    </submittedName>
</protein>